<keyword evidence="3" id="KW-0413">Isomerase</keyword>
<protein>
    <recommendedName>
        <fullName evidence="3">peptidylprolyl isomerase</fullName>
        <ecNumber evidence="3">5.2.1.8</ecNumber>
    </recommendedName>
</protein>
<name>A0AAV5WEC4_9BILA</name>
<dbReference type="Proteomes" id="UP001432322">
    <property type="component" value="Unassembled WGS sequence"/>
</dbReference>
<keyword evidence="6" id="KW-1133">Transmembrane helix</keyword>
<dbReference type="GO" id="GO:0043066">
    <property type="term" value="P:negative regulation of apoptotic process"/>
    <property type="evidence" value="ECO:0007669"/>
    <property type="project" value="TreeGrafter"/>
</dbReference>
<comment type="catalytic activity">
    <reaction evidence="3">
        <text>[protein]-peptidylproline (omega=180) = [protein]-peptidylproline (omega=0)</text>
        <dbReference type="Rhea" id="RHEA:16237"/>
        <dbReference type="Rhea" id="RHEA-COMP:10747"/>
        <dbReference type="Rhea" id="RHEA-COMP:10748"/>
        <dbReference type="ChEBI" id="CHEBI:83833"/>
        <dbReference type="ChEBI" id="CHEBI:83834"/>
        <dbReference type="EC" id="5.2.1.8"/>
    </reaction>
</comment>
<evidence type="ECO:0000256" key="3">
    <source>
        <dbReference type="PROSITE-ProRule" id="PRU00277"/>
    </source>
</evidence>
<dbReference type="GO" id="GO:0012505">
    <property type="term" value="C:endomembrane system"/>
    <property type="evidence" value="ECO:0007669"/>
    <property type="project" value="TreeGrafter"/>
</dbReference>
<comment type="caution">
    <text evidence="8">The sequence shown here is derived from an EMBL/GenBank/DDBJ whole genome shotgun (WGS) entry which is preliminary data.</text>
</comment>
<feature type="repeat" description="TPR" evidence="4">
    <location>
        <begin position="311"/>
        <end position="344"/>
    </location>
</feature>
<evidence type="ECO:0000259" key="7">
    <source>
        <dbReference type="PROSITE" id="PS50059"/>
    </source>
</evidence>
<dbReference type="EC" id="5.2.1.8" evidence="3"/>
<dbReference type="PROSITE" id="PS50005">
    <property type="entry name" value="TPR"/>
    <property type="match status" value="1"/>
</dbReference>
<keyword evidence="9" id="KW-1185">Reference proteome</keyword>
<evidence type="ECO:0000256" key="4">
    <source>
        <dbReference type="PROSITE-ProRule" id="PRU00339"/>
    </source>
</evidence>
<dbReference type="Gene3D" id="3.10.50.40">
    <property type="match status" value="1"/>
</dbReference>
<dbReference type="SUPFAM" id="SSF54534">
    <property type="entry name" value="FKBP-like"/>
    <property type="match status" value="1"/>
</dbReference>
<feature type="region of interest" description="Disordered" evidence="5">
    <location>
        <begin position="1"/>
        <end position="20"/>
    </location>
</feature>
<dbReference type="Pfam" id="PF00515">
    <property type="entry name" value="TPR_1"/>
    <property type="match status" value="1"/>
</dbReference>
<dbReference type="InterPro" id="IPR046357">
    <property type="entry name" value="PPIase_dom_sf"/>
</dbReference>
<accession>A0AAV5WEC4</accession>
<evidence type="ECO:0000256" key="2">
    <source>
        <dbReference type="ARBA" id="ARBA00022803"/>
    </source>
</evidence>
<dbReference type="InterPro" id="IPR011990">
    <property type="entry name" value="TPR-like_helical_dom_sf"/>
</dbReference>
<dbReference type="PANTHER" id="PTHR46512">
    <property type="entry name" value="PEPTIDYLPROLYL ISOMERASE"/>
    <property type="match status" value="1"/>
</dbReference>
<dbReference type="PANTHER" id="PTHR46512:SF1">
    <property type="entry name" value="PEPTIDYLPROLYL ISOMERASE"/>
    <property type="match status" value="1"/>
</dbReference>
<dbReference type="GO" id="GO:0003755">
    <property type="term" value="F:peptidyl-prolyl cis-trans isomerase activity"/>
    <property type="evidence" value="ECO:0007669"/>
    <property type="project" value="UniProtKB-KW"/>
</dbReference>
<dbReference type="GO" id="GO:0044183">
    <property type="term" value="F:protein folding chaperone"/>
    <property type="evidence" value="ECO:0007669"/>
    <property type="project" value="TreeGrafter"/>
</dbReference>
<organism evidence="8 9">
    <name type="scientific">Pristionchus fissidentatus</name>
    <dbReference type="NCBI Taxonomy" id="1538716"/>
    <lineage>
        <taxon>Eukaryota</taxon>
        <taxon>Metazoa</taxon>
        <taxon>Ecdysozoa</taxon>
        <taxon>Nematoda</taxon>
        <taxon>Chromadorea</taxon>
        <taxon>Rhabditida</taxon>
        <taxon>Rhabditina</taxon>
        <taxon>Diplogasteromorpha</taxon>
        <taxon>Diplogasteroidea</taxon>
        <taxon>Neodiplogasteridae</taxon>
        <taxon>Pristionchus</taxon>
    </lineage>
</organism>
<dbReference type="EMBL" id="BTSY01000005">
    <property type="protein sequence ID" value="GMT28708.1"/>
    <property type="molecule type" value="Genomic_DNA"/>
</dbReference>
<gene>
    <name evidence="8" type="ORF">PFISCL1PPCAC_20005</name>
</gene>
<keyword evidence="1" id="KW-0677">Repeat</keyword>
<evidence type="ECO:0000256" key="6">
    <source>
        <dbReference type="SAM" id="Phobius"/>
    </source>
</evidence>
<feature type="transmembrane region" description="Helical" evidence="6">
    <location>
        <begin position="396"/>
        <end position="414"/>
    </location>
</feature>
<dbReference type="GO" id="GO:0005740">
    <property type="term" value="C:mitochondrial envelope"/>
    <property type="evidence" value="ECO:0007669"/>
    <property type="project" value="TreeGrafter"/>
</dbReference>
<dbReference type="PROSITE" id="PS50059">
    <property type="entry name" value="FKBP_PPIASE"/>
    <property type="match status" value="1"/>
</dbReference>
<dbReference type="Gene3D" id="1.25.40.10">
    <property type="entry name" value="Tetratricopeptide repeat domain"/>
    <property type="match status" value="1"/>
</dbReference>
<keyword evidence="6" id="KW-0472">Membrane</keyword>
<evidence type="ECO:0000256" key="5">
    <source>
        <dbReference type="SAM" id="MobiDB-lite"/>
    </source>
</evidence>
<dbReference type="GO" id="GO:0016020">
    <property type="term" value="C:membrane"/>
    <property type="evidence" value="ECO:0007669"/>
    <property type="project" value="TreeGrafter"/>
</dbReference>
<keyword evidence="6" id="KW-0812">Transmembrane</keyword>
<feature type="domain" description="PPIase FKBP-type" evidence="7">
    <location>
        <begin position="148"/>
        <end position="215"/>
    </location>
</feature>
<keyword evidence="3" id="KW-0697">Rotamase</keyword>
<dbReference type="Pfam" id="PF00254">
    <property type="entry name" value="FKBP_C"/>
    <property type="match status" value="1"/>
</dbReference>
<reference evidence="8" key="1">
    <citation type="submission" date="2023-10" db="EMBL/GenBank/DDBJ databases">
        <title>Genome assembly of Pristionchus species.</title>
        <authorList>
            <person name="Yoshida K."/>
            <person name="Sommer R.J."/>
        </authorList>
    </citation>
    <scope>NUCLEOTIDE SEQUENCE</scope>
    <source>
        <strain evidence="8">RS5133</strain>
    </source>
</reference>
<feature type="compositionally biased region" description="Low complexity" evidence="5">
    <location>
        <begin position="1"/>
        <end position="17"/>
    </location>
</feature>
<dbReference type="GO" id="GO:0005829">
    <property type="term" value="C:cytosol"/>
    <property type="evidence" value="ECO:0007669"/>
    <property type="project" value="TreeGrafter"/>
</dbReference>
<dbReference type="InterPro" id="IPR001179">
    <property type="entry name" value="PPIase_FKBP_dom"/>
</dbReference>
<dbReference type="InterPro" id="IPR050754">
    <property type="entry name" value="FKBP4/5/8-like"/>
</dbReference>
<dbReference type="SMART" id="SM00028">
    <property type="entry name" value="TPR"/>
    <property type="match status" value="3"/>
</dbReference>
<keyword evidence="2 4" id="KW-0802">TPR repeat</keyword>
<dbReference type="SUPFAM" id="SSF48452">
    <property type="entry name" value="TPR-like"/>
    <property type="match status" value="1"/>
</dbReference>
<dbReference type="InterPro" id="IPR019734">
    <property type="entry name" value="TPR_rpt"/>
</dbReference>
<dbReference type="AlphaFoldDB" id="A0AAV5WEC4"/>
<sequence>MEDIVGDGSQGSVSSDGFENIGIERSDHDFIESDNFVEVVKGRRAISSGEPSLDGSIDDERNAVSDSEIWNAARTETIAKQARGPSSDALEGDCLAEHAQRIAKSNSEWEDVLGSGELMKRVEKEGDGERPTDGYCVKINVIDCLYGLDSHECLHFVLGFSFVIDAWELVVKLMRVGEKCTVESSPRFAYGHLGLDPHIPPNQHQQYTIELISSTKMDYEEIPKEELTAFIVKLKERGNFYFSRKEYEKAIFVYKRAVSTWNGVEWERDEGMTRVLSALHSNLAVCYAKVCEWTICLQSANDALLLHSHNGKALFRKGQALSRLGEMEDAVKFLKEACKIDPNNCVIQGELELASRCGAEFRVKERQLYRKMLTGIASEEEDKKHGENKKETNNRMFIIICSLGTILIAVLFHVKFNLT</sequence>
<evidence type="ECO:0000313" key="9">
    <source>
        <dbReference type="Proteomes" id="UP001432322"/>
    </source>
</evidence>
<proteinExistence type="predicted"/>
<evidence type="ECO:0000256" key="1">
    <source>
        <dbReference type="ARBA" id="ARBA00022737"/>
    </source>
</evidence>
<evidence type="ECO:0000313" key="8">
    <source>
        <dbReference type="EMBL" id="GMT28708.1"/>
    </source>
</evidence>